<reference evidence="2 3" key="1">
    <citation type="submission" date="2020-03" db="EMBL/GenBank/DDBJ databases">
        <title>Genomic Encyclopedia of Type Strains, Phase IV (KMG-IV): sequencing the most valuable type-strain genomes for metagenomic binning, comparative biology and taxonomic classification.</title>
        <authorList>
            <person name="Goeker M."/>
        </authorList>
    </citation>
    <scope>NUCLEOTIDE SEQUENCE [LARGE SCALE GENOMIC DNA]</scope>
    <source>
        <strain evidence="2 3">DSM 4733</strain>
    </source>
</reference>
<evidence type="ECO:0000313" key="2">
    <source>
        <dbReference type="EMBL" id="NIJ64499.1"/>
    </source>
</evidence>
<evidence type="ECO:0000256" key="1">
    <source>
        <dbReference type="SAM" id="SignalP"/>
    </source>
</evidence>
<dbReference type="AlphaFoldDB" id="A0A7X5ZV95"/>
<accession>A0A7X5ZV95</accession>
<feature type="signal peptide" evidence="1">
    <location>
        <begin position="1"/>
        <end position="22"/>
    </location>
</feature>
<keyword evidence="1" id="KW-0732">Signal</keyword>
<protein>
    <recommendedName>
        <fullName evidence="4">Pesticin immunity protein</fullName>
    </recommendedName>
</protein>
<name>A0A7X5ZV95_9SPHN</name>
<comment type="caution">
    <text evidence="2">The sequence shown here is derived from an EMBL/GenBank/DDBJ whole genome shotgun (WGS) entry which is preliminary data.</text>
</comment>
<dbReference type="EMBL" id="JAASQV010000001">
    <property type="protein sequence ID" value="NIJ64499.1"/>
    <property type="molecule type" value="Genomic_DNA"/>
</dbReference>
<dbReference type="Proteomes" id="UP000564677">
    <property type="component" value="Unassembled WGS sequence"/>
</dbReference>
<dbReference type="RefSeq" id="WP_208413434.1">
    <property type="nucleotide sequence ID" value="NZ_JAASQV010000001.1"/>
</dbReference>
<gene>
    <name evidence="2" type="ORF">FHR20_001430</name>
</gene>
<proteinExistence type="predicted"/>
<feature type="chain" id="PRO_5031239570" description="Pesticin immunity protein" evidence="1">
    <location>
        <begin position="23"/>
        <end position="133"/>
    </location>
</feature>
<evidence type="ECO:0000313" key="3">
    <source>
        <dbReference type="Proteomes" id="UP000564677"/>
    </source>
</evidence>
<evidence type="ECO:0008006" key="4">
    <source>
        <dbReference type="Google" id="ProtNLM"/>
    </source>
</evidence>
<organism evidence="2 3">
    <name type="scientific">Sphingomonas leidyi</name>
    <dbReference type="NCBI Taxonomy" id="68569"/>
    <lineage>
        <taxon>Bacteria</taxon>
        <taxon>Pseudomonadati</taxon>
        <taxon>Pseudomonadota</taxon>
        <taxon>Alphaproteobacteria</taxon>
        <taxon>Sphingomonadales</taxon>
        <taxon>Sphingomonadaceae</taxon>
        <taxon>Sphingomonas</taxon>
    </lineage>
</organism>
<sequence length="133" mass="14091">MAIGMLLAALVAQDLALVTADAADPVAIAARLDLTSFPNSTAPRRKDGLRTFADYGFTSVVRDGNAAVLDAADKSWTFRVSILDRRDKAMKLCILDRALNGGSYFSVKPIEVAQGKDGLFRATGNSVADPNCA</sequence>
<keyword evidence="3" id="KW-1185">Reference proteome</keyword>